<keyword evidence="1" id="KW-0285">Flavoprotein</keyword>
<dbReference type="Pfam" id="PF00111">
    <property type="entry name" value="Fer2"/>
    <property type="match status" value="1"/>
</dbReference>
<dbReference type="CDD" id="cd00207">
    <property type="entry name" value="fer2"/>
    <property type="match status" value="1"/>
</dbReference>
<feature type="domain" description="FAD-binding FR-type" evidence="8">
    <location>
        <begin position="3"/>
        <end position="108"/>
    </location>
</feature>
<evidence type="ECO:0000256" key="3">
    <source>
        <dbReference type="ARBA" id="ARBA00022723"/>
    </source>
</evidence>
<name>A0ABS5R7Q0_9HYPH</name>
<dbReference type="InterPro" id="IPR050415">
    <property type="entry name" value="MRET"/>
</dbReference>
<evidence type="ECO:0000313" key="9">
    <source>
        <dbReference type="EMBL" id="MBS9477699.1"/>
    </source>
</evidence>
<keyword evidence="10" id="KW-1185">Reference proteome</keyword>
<dbReference type="PANTHER" id="PTHR47354:SF1">
    <property type="entry name" value="CARNITINE MONOOXYGENASE REDUCTASE SUBUNIT"/>
    <property type="match status" value="1"/>
</dbReference>
<protein>
    <submittedName>
        <fullName evidence="9">Oxidoreductase</fullName>
    </submittedName>
</protein>
<dbReference type="PANTHER" id="PTHR47354">
    <property type="entry name" value="NADH OXIDOREDUCTASE HCR"/>
    <property type="match status" value="1"/>
</dbReference>
<keyword evidence="2" id="KW-0001">2Fe-2S</keyword>
<dbReference type="PROSITE" id="PS51085">
    <property type="entry name" value="2FE2S_FER_2"/>
    <property type="match status" value="1"/>
</dbReference>
<evidence type="ECO:0000256" key="4">
    <source>
        <dbReference type="ARBA" id="ARBA00023002"/>
    </source>
</evidence>
<keyword evidence="3" id="KW-0479">Metal-binding</keyword>
<gene>
    <name evidence="9" type="ORF">KIP89_11315</name>
</gene>
<dbReference type="InterPro" id="IPR039261">
    <property type="entry name" value="FNR_nucleotide-bd"/>
</dbReference>
<keyword evidence="5" id="KW-0408">Iron</keyword>
<comment type="caution">
    <text evidence="9">The sequence shown here is derived from an EMBL/GenBank/DDBJ whole genome shotgun (WGS) entry which is preliminary data.</text>
</comment>
<accession>A0ABS5R7Q0</accession>
<evidence type="ECO:0000259" key="8">
    <source>
        <dbReference type="PROSITE" id="PS51384"/>
    </source>
</evidence>
<evidence type="ECO:0000256" key="5">
    <source>
        <dbReference type="ARBA" id="ARBA00023004"/>
    </source>
</evidence>
<evidence type="ECO:0000256" key="6">
    <source>
        <dbReference type="ARBA" id="ARBA00023014"/>
    </source>
</evidence>
<dbReference type="PRINTS" id="PR00409">
    <property type="entry name" value="PHDIOXRDTASE"/>
</dbReference>
<evidence type="ECO:0000313" key="10">
    <source>
        <dbReference type="Proteomes" id="UP001166585"/>
    </source>
</evidence>
<dbReference type="Gene3D" id="2.40.30.10">
    <property type="entry name" value="Translation factors"/>
    <property type="match status" value="1"/>
</dbReference>
<dbReference type="SUPFAM" id="SSF54292">
    <property type="entry name" value="2Fe-2S ferredoxin-like"/>
    <property type="match status" value="1"/>
</dbReference>
<dbReference type="EMBL" id="JAHCQH010000016">
    <property type="protein sequence ID" value="MBS9477699.1"/>
    <property type="molecule type" value="Genomic_DNA"/>
</dbReference>
<evidence type="ECO:0000256" key="2">
    <source>
        <dbReference type="ARBA" id="ARBA00022714"/>
    </source>
</evidence>
<reference evidence="9" key="1">
    <citation type="submission" date="2021-05" db="EMBL/GenBank/DDBJ databases">
        <authorList>
            <person name="Sun Q."/>
            <person name="Inoue M."/>
        </authorList>
    </citation>
    <scope>NUCLEOTIDE SEQUENCE</scope>
    <source>
        <strain evidence="9">VKM B-3255</strain>
    </source>
</reference>
<dbReference type="InterPro" id="IPR017938">
    <property type="entry name" value="Riboflavin_synthase-like_b-brl"/>
</dbReference>
<dbReference type="SUPFAM" id="SSF52343">
    <property type="entry name" value="Ferredoxin reductase-like, C-terminal NADP-linked domain"/>
    <property type="match status" value="1"/>
</dbReference>
<dbReference type="Gene3D" id="3.10.20.30">
    <property type="match status" value="1"/>
</dbReference>
<dbReference type="RefSeq" id="WP_213755549.1">
    <property type="nucleotide sequence ID" value="NZ_JAHCQH010000016.1"/>
</dbReference>
<keyword evidence="4" id="KW-0560">Oxidoreductase</keyword>
<organism evidence="9 10">
    <name type="scientific">Ancylobacter radicis</name>
    <dbReference type="NCBI Taxonomy" id="2836179"/>
    <lineage>
        <taxon>Bacteria</taxon>
        <taxon>Pseudomonadati</taxon>
        <taxon>Pseudomonadota</taxon>
        <taxon>Alphaproteobacteria</taxon>
        <taxon>Hyphomicrobiales</taxon>
        <taxon>Xanthobacteraceae</taxon>
        <taxon>Ancylobacter</taxon>
    </lineage>
</organism>
<dbReference type="Proteomes" id="UP001166585">
    <property type="component" value="Unassembled WGS sequence"/>
</dbReference>
<evidence type="ECO:0000259" key="7">
    <source>
        <dbReference type="PROSITE" id="PS51085"/>
    </source>
</evidence>
<dbReference type="InterPro" id="IPR006058">
    <property type="entry name" value="2Fe2S_fd_BS"/>
</dbReference>
<dbReference type="PROSITE" id="PS51384">
    <property type="entry name" value="FAD_FR"/>
    <property type="match status" value="1"/>
</dbReference>
<dbReference type="InterPro" id="IPR012675">
    <property type="entry name" value="Beta-grasp_dom_sf"/>
</dbReference>
<dbReference type="InterPro" id="IPR001041">
    <property type="entry name" value="2Fe-2S_ferredoxin-type"/>
</dbReference>
<evidence type="ECO:0000256" key="1">
    <source>
        <dbReference type="ARBA" id="ARBA00022630"/>
    </source>
</evidence>
<dbReference type="Gene3D" id="3.40.50.80">
    <property type="entry name" value="Nucleotide-binding domain of ferredoxin-NADP reductase (FNR) module"/>
    <property type="match status" value="1"/>
</dbReference>
<dbReference type="PROSITE" id="PS00197">
    <property type="entry name" value="2FE2S_FER_1"/>
    <property type="match status" value="1"/>
</dbReference>
<dbReference type="SUPFAM" id="SSF63380">
    <property type="entry name" value="Riboflavin synthase domain-like"/>
    <property type="match status" value="1"/>
</dbReference>
<dbReference type="InterPro" id="IPR036010">
    <property type="entry name" value="2Fe-2S_ferredoxin-like_sf"/>
</dbReference>
<keyword evidence="6" id="KW-0411">Iron-sulfur</keyword>
<dbReference type="InterPro" id="IPR017927">
    <property type="entry name" value="FAD-bd_FR_type"/>
</dbReference>
<sequence length="316" mass="33710">MMGQTLKLRVASAVTLAPTLKAFRFVPAEGGLVPASGPGAHLRLFLRDGDKVHRNAYSLIANPDDRSHLSIIVRRVAASKGGSAFLHEQVREGDVIEAGLPANLFPVIRTARRHFMVSGGIGLTPFLAYIAAFEAGGTPWELHHFCRPDERGVFEALLDPYAGTRVHIHSGGTLDVLDGPLSHQPLGTHVYTCGPDALMTGALERAAELGWPKARLHSESFGGAVAGGAPFIAVLRRSGIEVAVDAETGLLDAIEAAGVEAPCLCRGGACGQCLIEVADGVPEHRDHFLDHEERASNRFIMTCVSRSKTPRIVLDL</sequence>
<proteinExistence type="predicted"/>
<dbReference type="CDD" id="cd06185">
    <property type="entry name" value="PDR_like"/>
    <property type="match status" value="1"/>
</dbReference>
<feature type="domain" description="2Fe-2S ferredoxin-type" evidence="7">
    <location>
        <begin position="230"/>
        <end position="316"/>
    </location>
</feature>